<feature type="compositionally biased region" description="Basic and acidic residues" evidence="1">
    <location>
        <begin position="105"/>
        <end position="132"/>
    </location>
</feature>
<evidence type="ECO:0000313" key="2">
    <source>
        <dbReference type="EMBL" id="PKU29061.1"/>
    </source>
</evidence>
<dbReference type="EMBL" id="KZ518270">
    <property type="protein sequence ID" value="PKU29061.1"/>
    <property type="molecule type" value="Genomic_DNA"/>
</dbReference>
<feature type="compositionally biased region" description="Polar residues" evidence="1">
    <location>
        <begin position="133"/>
        <end position="144"/>
    </location>
</feature>
<feature type="region of interest" description="Disordered" evidence="1">
    <location>
        <begin position="1"/>
        <end position="27"/>
    </location>
</feature>
<organism evidence="2 3">
    <name type="scientific">Limosa lapponica baueri</name>
    <dbReference type="NCBI Taxonomy" id="1758121"/>
    <lineage>
        <taxon>Eukaryota</taxon>
        <taxon>Metazoa</taxon>
        <taxon>Chordata</taxon>
        <taxon>Craniata</taxon>
        <taxon>Vertebrata</taxon>
        <taxon>Euteleostomi</taxon>
        <taxon>Archelosauria</taxon>
        <taxon>Archosauria</taxon>
        <taxon>Dinosauria</taxon>
        <taxon>Saurischia</taxon>
        <taxon>Theropoda</taxon>
        <taxon>Coelurosauria</taxon>
        <taxon>Aves</taxon>
        <taxon>Neognathae</taxon>
        <taxon>Neoaves</taxon>
        <taxon>Charadriiformes</taxon>
        <taxon>Scolopacidae</taxon>
        <taxon>Limosa</taxon>
    </lineage>
</organism>
<reference evidence="3" key="2">
    <citation type="submission" date="2017-12" db="EMBL/GenBank/DDBJ databases">
        <title>Genome sequence of the Bar-tailed Godwit (Limosa lapponica baueri).</title>
        <authorList>
            <person name="Lima N.C.B."/>
            <person name="Parody-Merino A.M."/>
            <person name="Battley P.F."/>
            <person name="Fidler A.E."/>
            <person name="Prosdocimi F."/>
        </authorList>
    </citation>
    <scope>NUCLEOTIDE SEQUENCE [LARGE SCALE GENOMIC DNA]</scope>
</reference>
<name>A0A2I0T5I9_LIMLA</name>
<keyword evidence="3" id="KW-1185">Reference proteome</keyword>
<proteinExistence type="predicted"/>
<dbReference type="InterPro" id="IPR027962">
    <property type="entry name" value="ERICH3"/>
</dbReference>
<feature type="region of interest" description="Disordered" evidence="1">
    <location>
        <begin position="45"/>
        <end position="150"/>
    </location>
</feature>
<dbReference type="Proteomes" id="UP000233556">
    <property type="component" value="Unassembled WGS sequence"/>
</dbReference>
<gene>
    <name evidence="2" type="ORF">llap_20635</name>
</gene>
<dbReference type="PANTHER" id="PTHR23034:SF2">
    <property type="entry name" value="GLUTAMATE-RICH PROTEIN 3"/>
    <property type="match status" value="1"/>
</dbReference>
<protein>
    <submittedName>
        <fullName evidence="2">Glutamate-rich protein 3</fullName>
    </submittedName>
</protein>
<feature type="compositionally biased region" description="Polar residues" evidence="1">
    <location>
        <begin position="77"/>
        <end position="89"/>
    </location>
</feature>
<sequence length="178" mass="19766">MNRYGLHPLVAGEPAGRSQPEERSGLRLMTSMEYVTGTPRCIIAMGLDKKPSPPKRKVEDHEEKPVGSWRDGECSEPSKSSVEQKSSKASLLVIIPGHEASVDTVEDKMENKQEHRKEEREEPSDRESEDSQKATSKNGTVLQNTGGGSKWQRMILEKVWDYGLPTSPGASSPRMPHV</sequence>
<dbReference type="PANTHER" id="PTHR23034">
    <property type="entry name" value="GLUTAMATE-RICH PROTEIN 3"/>
    <property type="match status" value="1"/>
</dbReference>
<evidence type="ECO:0000256" key="1">
    <source>
        <dbReference type="SAM" id="MobiDB-lite"/>
    </source>
</evidence>
<dbReference type="AlphaFoldDB" id="A0A2I0T5I9"/>
<evidence type="ECO:0000313" key="3">
    <source>
        <dbReference type="Proteomes" id="UP000233556"/>
    </source>
</evidence>
<feature type="compositionally biased region" description="Basic and acidic residues" evidence="1">
    <location>
        <begin position="47"/>
        <end position="73"/>
    </location>
</feature>
<dbReference type="OrthoDB" id="120976at2759"/>
<accession>A0A2I0T5I9</accession>
<reference evidence="3" key="1">
    <citation type="submission" date="2017-11" db="EMBL/GenBank/DDBJ databases">
        <authorList>
            <person name="Lima N.C."/>
            <person name="Parody-Merino A.M."/>
            <person name="Battley P.F."/>
            <person name="Fidler A.E."/>
            <person name="Prosdocimi F."/>
        </authorList>
    </citation>
    <scope>NUCLEOTIDE SEQUENCE [LARGE SCALE GENOMIC DNA]</scope>
</reference>